<comment type="caution">
    <text evidence="1">The sequence shown here is derived from an EMBL/GenBank/DDBJ whole genome shotgun (WGS) entry which is preliminary data.</text>
</comment>
<dbReference type="Gene3D" id="3.20.20.370">
    <property type="entry name" value="Glycoside hydrolase/deacetylase"/>
    <property type="match status" value="1"/>
</dbReference>
<protein>
    <submittedName>
        <fullName evidence="1">Uncharacterized protein</fullName>
    </submittedName>
</protein>
<organism evidence="1 2">
    <name type="scientific">Methanothrix harundinacea</name>
    <dbReference type="NCBI Taxonomy" id="301375"/>
    <lineage>
        <taxon>Archaea</taxon>
        <taxon>Methanobacteriati</taxon>
        <taxon>Methanobacteriota</taxon>
        <taxon>Stenosarchaea group</taxon>
        <taxon>Methanomicrobia</taxon>
        <taxon>Methanotrichales</taxon>
        <taxon>Methanotrichaceae</taxon>
        <taxon>Methanothrix</taxon>
    </lineage>
</organism>
<reference evidence="1 2" key="1">
    <citation type="journal article" date="2015" name="MBio">
        <title>Genome-Resolved Metagenomic Analysis Reveals Roles for Candidate Phyla and Other Microbial Community Members in Biogeochemical Transformations in Oil Reservoirs.</title>
        <authorList>
            <person name="Hu P."/>
            <person name="Tom L."/>
            <person name="Singh A."/>
            <person name="Thomas B.C."/>
            <person name="Baker B.J."/>
            <person name="Piceno Y.M."/>
            <person name="Andersen G.L."/>
            <person name="Banfield J.F."/>
        </authorList>
    </citation>
    <scope>NUCLEOTIDE SEQUENCE [LARGE SCALE GENOMIC DNA]</scope>
    <source>
        <strain evidence="1">57_489</strain>
    </source>
</reference>
<accession>A0A124FM24</accession>
<proteinExistence type="predicted"/>
<dbReference type="Proteomes" id="UP000057043">
    <property type="component" value="Unassembled WGS sequence"/>
</dbReference>
<name>A0A124FM24_9EURY</name>
<dbReference type="AlphaFoldDB" id="A0A124FM24"/>
<evidence type="ECO:0000313" key="1">
    <source>
        <dbReference type="EMBL" id="KUK43388.1"/>
    </source>
</evidence>
<sequence length="282" mass="31233">MTTIWTKLALSSLLICSALIIAAADERPQEPVAVDIIIGAELHPDSSEMDPETQWDMEVGSIIEMLNRIDPLGLNVTVCVTGDYVNKIAGNAMYKLYVTSVGSKYNHELAVYGMTSGEELGTMAYGDQYSRLMEAKRLVESAYICGGRTIVAKGLFPQSFSASETTYRILERIGIDYIAVYQPEILNQPGHEDESWPRPMEGYDLYTVPISSSPHEGELAPLSDKYSKEVLGLSGGEWYDLLVAEFEDCREKNEPMVVIFTNVVTGGDEGYMDAFKRFVGFS</sequence>
<evidence type="ECO:0000313" key="2">
    <source>
        <dbReference type="Proteomes" id="UP000057043"/>
    </source>
</evidence>
<gene>
    <name evidence="1" type="ORF">XD72_2230</name>
</gene>
<dbReference type="EMBL" id="LGFT01000078">
    <property type="protein sequence ID" value="KUK43388.1"/>
    <property type="molecule type" value="Genomic_DNA"/>
</dbReference>
<feature type="non-terminal residue" evidence="1">
    <location>
        <position position="282"/>
    </location>
</feature>